<dbReference type="InterPro" id="IPR036116">
    <property type="entry name" value="FN3_sf"/>
</dbReference>
<feature type="domain" description="Fibronectin type-III" evidence="6">
    <location>
        <begin position="217"/>
        <end position="323"/>
    </location>
</feature>
<feature type="chain" id="PRO_5045645885" description="Fibronectin type-III domain-containing protein" evidence="5">
    <location>
        <begin position="32"/>
        <end position="517"/>
    </location>
</feature>
<dbReference type="EMBL" id="JAVIZA010000001">
    <property type="protein sequence ID" value="MDR6167452.1"/>
    <property type="molecule type" value="Genomic_DNA"/>
</dbReference>
<dbReference type="CDD" id="cd00063">
    <property type="entry name" value="FN3"/>
    <property type="match status" value="2"/>
</dbReference>
<dbReference type="InterPro" id="IPR003961">
    <property type="entry name" value="FN3_dom"/>
</dbReference>
<protein>
    <recommendedName>
        <fullName evidence="6">Fibronectin type-III domain-containing protein</fullName>
    </recommendedName>
</protein>
<keyword evidence="4" id="KW-0812">Transmembrane</keyword>
<keyword evidence="2" id="KW-0119">Carbohydrate metabolism</keyword>
<reference evidence="7 8" key="1">
    <citation type="submission" date="2023-08" db="EMBL/GenBank/DDBJ databases">
        <title>Functional and genomic diversity of the sorghum phyllosphere microbiome.</title>
        <authorList>
            <person name="Shade A."/>
        </authorList>
    </citation>
    <scope>NUCLEOTIDE SEQUENCE [LARGE SCALE GENOMIC DNA]</scope>
    <source>
        <strain evidence="7 8">SORGH_AS_0919</strain>
    </source>
</reference>
<evidence type="ECO:0000313" key="7">
    <source>
        <dbReference type="EMBL" id="MDR6167452.1"/>
    </source>
</evidence>
<feature type="compositionally biased region" description="Low complexity" evidence="3">
    <location>
        <begin position="82"/>
        <end position="105"/>
    </location>
</feature>
<accession>A0ABU1I0M7</accession>
<dbReference type="InterPro" id="IPR013783">
    <property type="entry name" value="Ig-like_fold"/>
</dbReference>
<proteinExistence type="predicted"/>
<evidence type="ECO:0000256" key="3">
    <source>
        <dbReference type="SAM" id="MobiDB-lite"/>
    </source>
</evidence>
<dbReference type="Gene3D" id="2.60.40.10">
    <property type="entry name" value="Immunoglobulins"/>
    <property type="match status" value="1"/>
</dbReference>
<keyword evidence="4" id="KW-0472">Membrane</keyword>
<feature type="region of interest" description="Disordered" evidence="3">
    <location>
        <begin position="423"/>
        <end position="469"/>
    </location>
</feature>
<evidence type="ECO:0000256" key="2">
    <source>
        <dbReference type="ARBA" id="ARBA00023326"/>
    </source>
</evidence>
<dbReference type="SUPFAM" id="SSF49265">
    <property type="entry name" value="Fibronectin type III"/>
    <property type="match status" value="1"/>
</dbReference>
<feature type="signal peptide" evidence="5">
    <location>
        <begin position="1"/>
        <end position="31"/>
    </location>
</feature>
<evidence type="ECO:0000313" key="8">
    <source>
        <dbReference type="Proteomes" id="UP001260188"/>
    </source>
</evidence>
<dbReference type="SMART" id="SM00060">
    <property type="entry name" value="FN3"/>
    <property type="match status" value="2"/>
</dbReference>
<comment type="caution">
    <text evidence="7">The sequence shown here is derived from an EMBL/GenBank/DDBJ whole genome shotgun (WGS) entry which is preliminary data.</text>
</comment>
<feature type="region of interest" description="Disordered" evidence="3">
    <location>
        <begin position="65"/>
        <end position="130"/>
    </location>
</feature>
<keyword evidence="8" id="KW-1185">Reference proteome</keyword>
<evidence type="ECO:0000256" key="1">
    <source>
        <dbReference type="ARBA" id="ARBA00023295"/>
    </source>
</evidence>
<evidence type="ECO:0000259" key="6">
    <source>
        <dbReference type="PROSITE" id="PS50853"/>
    </source>
</evidence>
<dbReference type="PROSITE" id="PS50853">
    <property type="entry name" value="FN3"/>
    <property type="match status" value="1"/>
</dbReference>
<feature type="transmembrane region" description="Helical" evidence="4">
    <location>
        <begin position="490"/>
        <end position="511"/>
    </location>
</feature>
<evidence type="ECO:0000256" key="5">
    <source>
        <dbReference type="SAM" id="SignalP"/>
    </source>
</evidence>
<keyword evidence="2" id="KW-0624">Polysaccharide degradation</keyword>
<gene>
    <name evidence="7" type="ORF">QE367_001656</name>
</gene>
<keyword evidence="5" id="KW-0732">Signal</keyword>
<organism evidence="7 8">
    <name type="scientific">Microbacterium paludicola</name>
    <dbReference type="NCBI Taxonomy" id="300019"/>
    <lineage>
        <taxon>Bacteria</taxon>
        <taxon>Bacillati</taxon>
        <taxon>Actinomycetota</taxon>
        <taxon>Actinomycetes</taxon>
        <taxon>Micrococcales</taxon>
        <taxon>Microbacteriaceae</taxon>
        <taxon>Microbacterium</taxon>
    </lineage>
</organism>
<dbReference type="RefSeq" id="WP_309665990.1">
    <property type="nucleotide sequence ID" value="NZ_JAVIZA010000001.1"/>
</dbReference>
<evidence type="ECO:0000256" key="4">
    <source>
        <dbReference type="SAM" id="Phobius"/>
    </source>
</evidence>
<feature type="compositionally biased region" description="Low complexity" evidence="3">
    <location>
        <begin position="458"/>
        <end position="469"/>
    </location>
</feature>
<keyword evidence="1" id="KW-0378">Hydrolase</keyword>
<dbReference type="Proteomes" id="UP001260188">
    <property type="component" value="Unassembled WGS sequence"/>
</dbReference>
<keyword evidence="4" id="KW-1133">Transmembrane helix</keyword>
<name>A0ABU1I0M7_9MICO</name>
<keyword evidence="1" id="KW-0326">Glycosidase</keyword>
<sequence length="517" mass="50773">MKRRRPSLAAASAALIAATLVVAGMALPAHADESAGGVDPAGPAAAAEVEVAGAEVAAEALVANPEAAEPVGEPDAAERVTAEASASASAPAPAPESAEPAAASAVPGYVNDDGSGAGHDDDDSVADLPPQTGVTISIRVDGAEIGVGPIGERGPIERYELIVRPMDGGEPITRTSTIRTVFILTGLKPGTYEIEASLHNSHGSTGARDIRFAVPEVPGEPTVTIRDSSPTALLGEIWAAPLQNPFPEGVWPFYLPTTYTATLTGGGRTETREVDDVQGLGRFGFTGLEPSTTYTLTVVARNAAGQSAPVSVQASTSPVTGPAAPDPDALTGDNRGGVVVNGASVPGTTVTANVGPELAGMAVHGWLFSEPRYLGVATVTADGIATFALPADTPAGAHRLALTADDGSTLGWSPVEVRAAEVTTPPATGGPGGPGAGAGAGAGSGSGAGVDGSGAGVDGSASEGRDGATSAAGSVASAAKTRALASTGGAAPWELAVWAAALLAAGGLVIARRRVVD</sequence>
<feature type="compositionally biased region" description="Gly residues" evidence="3">
    <location>
        <begin position="429"/>
        <end position="457"/>
    </location>
</feature>